<keyword evidence="8" id="KW-1185">Reference proteome</keyword>
<feature type="domain" description="GH18" evidence="6">
    <location>
        <begin position="67"/>
        <end position="427"/>
    </location>
</feature>
<dbReference type="InterPro" id="IPR017853">
    <property type="entry name" value="GH"/>
</dbReference>
<feature type="disulfide bond" evidence="4">
    <location>
        <begin position="14"/>
        <end position="26"/>
    </location>
</feature>
<organism evidence="7 8">
    <name type="scientific">Apodospora peruviana</name>
    <dbReference type="NCBI Taxonomy" id="516989"/>
    <lineage>
        <taxon>Eukaryota</taxon>
        <taxon>Fungi</taxon>
        <taxon>Dikarya</taxon>
        <taxon>Ascomycota</taxon>
        <taxon>Pezizomycotina</taxon>
        <taxon>Sordariomycetes</taxon>
        <taxon>Sordariomycetidae</taxon>
        <taxon>Sordariales</taxon>
        <taxon>Lasiosphaeriaceae</taxon>
        <taxon>Apodospora</taxon>
    </lineage>
</organism>
<feature type="non-terminal residue" evidence="7">
    <location>
        <position position="513"/>
    </location>
</feature>
<evidence type="ECO:0000259" key="5">
    <source>
        <dbReference type="PROSITE" id="PS50941"/>
    </source>
</evidence>
<keyword evidence="3 4" id="KW-0147">Chitin-binding</keyword>
<dbReference type="PROSITE" id="PS50941">
    <property type="entry name" value="CHIT_BIND_I_2"/>
    <property type="match status" value="3"/>
</dbReference>
<dbReference type="GO" id="GO:0005975">
    <property type="term" value="P:carbohydrate metabolic process"/>
    <property type="evidence" value="ECO:0007669"/>
    <property type="project" value="InterPro"/>
</dbReference>
<accession>A0AAE0IKT0</accession>
<feature type="domain" description="Chitin-binding type-1" evidence="5">
    <location>
        <begin position="421"/>
        <end position="466"/>
    </location>
</feature>
<reference evidence="7" key="2">
    <citation type="submission" date="2023-06" db="EMBL/GenBank/DDBJ databases">
        <authorList>
            <consortium name="Lawrence Berkeley National Laboratory"/>
            <person name="Haridas S."/>
            <person name="Hensen N."/>
            <person name="Bonometti L."/>
            <person name="Westerberg I."/>
            <person name="Brannstrom I.O."/>
            <person name="Guillou S."/>
            <person name="Cros-Aarteil S."/>
            <person name="Calhoun S."/>
            <person name="Kuo A."/>
            <person name="Mondo S."/>
            <person name="Pangilinan J."/>
            <person name="Riley R."/>
            <person name="Labutti K."/>
            <person name="Andreopoulos B."/>
            <person name="Lipzen A."/>
            <person name="Chen C."/>
            <person name="Yanf M."/>
            <person name="Daum C."/>
            <person name="Ng V."/>
            <person name="Clum A."/>
            <person name="Steindorff A."/>
            <person name="Ohm R."/>
            <person name="Martin F."/>
            <person name="Silar P."/>
            <person name="Natvig D."/>
            <person name="Lalanne C."/>
            <person name="Gautier V."/>
            <person name="Ament-Velasquez S.L."/>
            <person name="Kruys A."/>
            <person name="Hutchinson M.I."/>
            <person name="Powell A.J."/>
            <person name="Barry K."/>
            <person name="Miller A.N."/>
            <person name="Grigoriev I.V."/>
            <person name="Debuchy R."/>
            <person name="Gladieux P."/>
            <person name="Thoren M.H."/>
            <person name="Johannesson H."/>
        </authorList>
    </citation>
    <scope>NUCLEOTIDE SEQUENCE</scope>
    <source>
        <strain evidence="7">CBS 118394</strain>
    </source>
</reference>
<dbReference type="InterPro" id="IPR029070">
    <property type="entry name" value="Chitinase_insertion_sf"/>
</dbReference>
<dbReference type="EMBL" id="JAUEDM010000002">
    <property type="protein sequence ID" value="KAK3326738.1"/>
    <property type="molecule type" value="Genomic_DNA"/>
</dbReference>
<dbReference type="InterPro" id="IPR001223">
    <property type="entry name" value="Glyco_hydro18_cat"/>
</dbReference>
<feature type="disulfide bond" evidence="4">
    <location>
        <begin position="441"/>
        <end position="455"/>
    </location>
</feature>
<dbReference type="Pfam" id="PF00187">
    <property type="entry name" value="Chitin_bind_1"/>
    <property type="match status" value="2"/>
</dbReference>
<dbReference type="Gene3D" id="3.20.20.80">
    <property type="entry name" value="Glycosidases"/>
    <property type="match status" value="1"/>
</dbReference>
<evidence type="ECO:0000256" key="1">
    <source>
        <dbReference type="ARBA" id="ARBA00008682"/>
    </source>
</evidence>
<dbReference type="InterPro" id="IPR011583">
    <property type="entry name" value="Chitinase_II/V-like_cat"/>
</dbReference>
<dbReference type="SUPFAM" id="SSF51445">
    <property type="entry name" value="(Trans)glycosidases"/>
    <property type="match status" value="1"/>
</dbReference>
<feature type="domain" description="Chitin-binding type-1" evidence="5">
    <location>
        <begin position="472"/>
        <end position="513"/>
    </location>
</feature>
<dbReference type="InterPro" id="IPR036861">
    <property type="entry name" value="Endochitinase-like_sf"/>
</dbReference>
<protein>
    <recommendedName>
        <fullName evidence="2">chitinase</fullName>
        <ecNumber evidence="2">3.2.1.14</ecNumber>
    </recommendedName>
</protein>
<feature type="disulfide bond" evidence="4">
    <location>
        <begin position="492"/>
        <end position="506"/>
    </location>
</feature>
<dbReference type="PANTHER" id="PTHR11177:SF333">
    <property type="entry name" value="CHITINASE"/>
    <property type="match status" value="1"/>
</dbReference>
<gene>
    <name evidence="7" type="ORF">B0H66DRAFT_472240</name>
</gene>
<dbReference type="GO" id="GO:0008061">
    <property type="term" value="F:chitin binding"/>
    <property type="evidence" value="ECO:0007669"/>
    <property type="project" value="UniProtKB-UniRule"/>
</dbReference>
<feature type="domain" description="Chitin-binding type-1" evidence="5">
    <location>
        <begin position="1"/>
        <end position="53"/>
    </location>
</feature>
<dbReference type="Gene3D" id="3.10.50.10">
    <property type="match status" value="1"/>
</dbReference>
<dbReference type="GO" id="GO:0008843">
    <property type="term" value="F:endochitinase activity"/>
    <property type="evidence" value="ECO:0007669"/>
    <property type="project" value="UniProtKB-EC"/>
</dbReference>
<dbReference type="InterPro" id="IPR050314">
    <property type="entry name" value="Glycosyl_Hydrlase_18"/>
</dbReference>
<reference evidence="7" key="1">
    <citation type="journal article" date="2023" name="Mol. Phylogenet. Evol.">
        <title>Genome-scale phylogeny and comparative genomics of the fungal order Sordariales.</title>
        <authorList>
            <person name="Hensen N."/>
            <person name="Bonometti L."/>
            <person name="Westerberg I."/>
            <person name="Brannstrom I.O."/>
            <person name="Guillou S."/>
            <person name="Cros-Aarteil S."/>
            <person name="Calhoun S."/>
            <person name="Haridas S."/>
            <person name="Kuo A."/>
            <person name="Mondo S."/>
            <person name="Pangilinan J."/>
            <person name="Riley R."/>
            <person name="LaButti K."/>
            <person name="Andreopoulos B."/>
            <person name="Lipzen A."/>
            <person name="Chen C."/>
            <person name="Yan M."/>
            <person name="Daum C."/>
            <person name="Ng V."/>
            <person name="Clum A."/>
            <person name="Steindorff A."/>
            <person name="Ohm R.A."/>
            <person name="Martin F."/>
            <person name="Silar P."/>
            <person name="Natvig D.O."/>
            <person name="Lalanne C."/>
            <person name="Gautier V."/>
            <person name="Ament-Velasquez S.L."/>
            <person name="Kruys A."/>
            <person name="Hutchinson M.I."/>
            <person name="Powell A.J."/>
            <person name="Barry K."/>
            <person name="Miller A.N."/>
            <person name="Grigoriev I.V."/>
            <person name="Debuchy R."/>
            <person name="Gladieux P."/>
            <person name="Hiltunen Thoren M."/>
            <person name="Johannesson H."/>
        </authorList>
    </citation>
    <scope>NUCLEOTIDE SEQUENCE</scope>
    <source>
        <strain evidence="7">CBS 118394</strain>
    </source>
</reference>
<name>A0AAE0IKT0_9PEZI</name>
<dbReference type="Gene3D" id="3.30.60.10">
    <property type="entry name" value="Endochitinase-like"/>
    <property type="match status" value="3"/>
</dbReference>
<evidence type="ECO:0000259" key="6">
    <source>
        <dbReference type="PROSITE" id="PS51910"/>
    </source>
</evidence>
<comment type="caution">
    <text evidence="4">Lacks conserved residue(s) required for the propagation of feature annotation.</text>
</comment>
<dbReference type="Proteomes" id="UP001283341">
    <property type="component" value="Unassembled WGS sequence"/>
</dbReference>
<comment type="similarity">
    <text evidence="1">Belongs to the glycosyl hydrolase 18 family. Chitinase class V subfamily.</text>
</comment>
<dbReference type="AlphaFoldDB" id="A0AAE0IKT0"/>
<feature type="disulfide bond" evidence="4">
    <location>
        <begin position="19"/>
        <end position="33"/>
    </location>
</feature>
<dbReference type="PROSITE" id="PS51910">
    <property type="entry name" value="GH18_2"/>
    <property type="match status" value="1"/>
</dbReference>
<dbReference type="EC" id="3.2.1.14" evidence="2"/>
<evidence type="ECO:0000256" key="4">
    <source>
        <dbReference type="PROSITE-ProRule" id="PRU00261"/>
    </source>
</evidence>
<dbReference type="PANTHER" id="PTHR11177">
    <property type="entry name" value="CHITINASE"/>
    <property type="match status" value="1"/>
</dbReference>
<evidence type="ECO:0000313" key="7">
    <source>
        <dbReference type="EMBL" id="KAK3326738.1"/>
    </source>
</evidence>
<evidence type="ECO:0000256" key="3">
    <source>
        <dbReference type="ARBA" id="ARBA00022669"/>
    </source>
</evidence>
<sequence>MCGRDSDLGGTIKCGMNLCCAYSGWCGTTEGHCGNPDPNGLAPCQEGFGLCERVSAPTCNKAKSTDGRRIGYYQASNSRDRICNKVTPAQINTTGYTHLYFAFAAFSPITWEVVPASPDDVALFTEFTGLKKDGLETWIAIGGFDFSDPGTATHTAWSNMTASAAARKAFIASVMSFMDLYGFQGVDLDWEYPGAPERGGQRADTQNLVLLVKEMRAAFGTKYGISMAIAPDYWYLRWFDPSAMQDSVDWFGFMSYDLHGFWDADVKTLGSIVRGQTDIQEISNNTLPLWYDGLDPAKINFGVAYYGRGYTLSDPSCTDVGCPFAGPSKPAPCTGSAGVMSSREIQTLIKEKNLTPKLLEKSMMKQITWDGQWMGYDDDETIAMKKAWADGLCVGGTMAWSIDFSADNGAGSGDTPPETTDGSCGPTNGGAVCGSWATGSCCSSSGWCGSGEAYCGSGCQSGECIVGGTTTDGTCGALYSGTLCGDWAGGDCCSSSGWCGSSDAHCGTGCQSG</sequence>
<dbReference type="CDD" id="cd00035">
    <property type="entry name" value="ChtBD1"/>
    <property type="match status" value="2"/>
</dbReference>
<dbReference type="SMART" id="SM00636">
    <property type="entry name" value="Glyco_18"/>
    <property type="match status" value="1"/>
</dbReference>
<dbReference type="Pfam" id="PF00704">
    <property type="entry name" value="Glyco_hydro_18"/>
    <property type="match status" value="1"/>
</dbReference>
<comment type="caution">
    <text evidence="7">The sequence shown here is derived from an EMBL/GenBank/DDBJ whole genome shotgun (WGS) entry which is preliminary data.</text>
</comment>
<dbReference type="SUPFAM" id="SSF57016">
    <property type="entry name" value="Plant lectins/antimicrobial peptides"/>
    <property type="match status" value="3"/>
</dbReference>
<dbReference type="SUPFAM" id="SSF54556">
    <property type="entry name" value="Chitinase insertion domain"/>
    <property type="match status" value="1"/>
</dbReference>
<dbReference type="InterPro" id="IPR001002">
    <property type="entry name" value="Chitin-bd_1"/>
</dbReference>
<evidence type="ECO:0000256" key="2">
    <source>
        <dbReference type="ARBA" id="ARBA00012729"/>
    </source>
</evidence>
<dbReference type="SMART" id="SM00270">
    <property type="entry name" value="ChtBD1"/>
    <property type="match status" value="3"/>
</dbReference>
<evidence type="ECO:0000313" key="8">
    <source>
        <dbReference type="Proteomes" id="UP001283341"/>
    </source>
</evidence>
<keyword evidence="4" id="KW-1015">Disulfide bond</keyword>
<proteinExistence type="inferred from homology"/>